<sequence>MEAINSKGNPTEKGTSRSQGEDSKKGLYLSWLLSWYIQPESDDFSHG</sequence>
<dbReference type="Gramene" id="OMO75660">
    <property type="protein sequence ID" value="OMO75660"/>
    <property type="gene ID" value="CCACVL1_16083"/>
</dbReference>
<gene>
    <name evidence="2" type="ORF">CCACVL1_16083</name>
</gene>
<evidence type="ECO:0000313" key="2">
    <source>
        <dbReference type="EMBL" id="OMO75660.1"/>
    </source>
</evidence>
<proteinExistence type="predicted"/>
<dbReference type="AlphaFoldDB" id="A0A1R3HZC3"/>
<keyword evidence="3" id="KW-1185">Reference proteome</keyword>
<protein>
    <submittedName>
        <fullName evidence="2">Uncharacterized protein</fullName>
    </submittedName>
</protein>
<feature type="compositionally biased region" description="Polar residues" evidence="1">
    <location>
        <begin position="1"/>
        <end position="18"/>
    </location>
</feature>
<feature type="region of interest" description="Disordered" evidence="1">
    <location>
        <begin position="1"/>
        <end position="23"/>
    </location>
</feature>
<reference evidence="2 3" key="1">
    <citation type="submission" date="2013-09" db="EMBL/GenBank/DDBJ databases">
        <title>Corchorus capsularis genome sequencing.</title>
        <authorList>
            <person name="Alam M."/>
            <person name="Haque M.S."/>
            <person name="Islam M.S."/>
            <person name="Emdad E.M."/>
            <person name="Islam M.M."/>
            <person name="Ahmed B."/>
            <person name="Halim A."/>
            <person name="Hossen Q.M.M."/>
            <person name="Hossain M.Z."/>
            <person name="Ahmed R."/>
            <person name="Khan M.M."/>
            <person name="Islam R."/>
            <person name="Rashid M.M."/>
            <person name="Khan S.A."/>
            <person name="Rahman M.S."/>
            <person name="Alam M."/>
        </authorList>
    </citation>
    <scope>NUCLEOTIDE SEQUENCE [LARGE SCALE GENOMIC DNA]</scope>
    <source>
        <strain evidence="3">cv. CVL-1</strain>
        <tissue evidence="2">Whole seedling</tissue>
    </source>
</reference>
<accession>A0A1R3HZC3</accession>
<comment type="caution">
    <text evidence="2">The sequence shown here is derived from an EMBL/GenBank/DDBJ whole genome shotgun (WGS) entry which is preliminary data.</text>
</comment>
<evidence type="ECO:0000313" key="3">
    <source>
        <dbReference type="Proteomes" id="UP000188268"/>
    </source>
</evidence>
<evidence type="ECO:0000256" key="1">
    <source>
        <dbReference type="SAM" id="MobiDB-lite"/>
    </source>
</evidence>
<dbReference type="Proteomes" id="UP000188268">
    <property type="component" value="Unassembled WGS sequence"/>
</dbReference>
<dbReference type="EMBL" id="AWWV01010993">
    <property type="protein sequence ID" value="OMO75660.1"/>
    <property type="molecule type" value="Genomic_DNA"/>
</dbReference>
<name>A0A1R3HZC3_COCAP</name>
<organism evidence="2 3">
    <name type="scientific">Corchorus capsularis</name>
    <name type="common">Jute</name>
    <dbReference type="NCBI Taxonomy" id="210143"/>
    <lineage>
        <taxon>Eukaryota</taxon>
        <taxon>Viridiplantae</taxon>
        <taxon>Streptophyta</taxon>
        <taxon>Embryophyta</taxon>
        <taxon>Tracheophyta</taxon>
        <taxon>Spermatophyta</taxon>
        <taxon>Magnoliopsida</taxon>
        <taxon>eudicotyledons</taxon>
        <taxon>Gunneridae</taxon>
        <taxon>Pentapetalae</taxon>
        <taxon>rosids</taxon>
        <taxon>malvids</taxon>
        <taxon>Malvales</taxon>
        <taxon>Malvaceae</taxon>
        <taxon>Grewioideae</taxon>
        <taxon>Apeibeae</taxon>
        <taxon>Corchorus</taxon>
    </lineage>
</organism>